<organism evidence="2 3">
    <name type="scientific">Melanopsichium pennsylvanicum</name>
    <dbReference type="NCBI Taxonomy" id="63383"/>
    <lineage>
        <taxon>Eukaryota</taxon>
        <taxon>Fungi</taxon>
        <taxon>Dikarya</taxon>
        <taxon>Basidiomycota</taxon>
        <taxon>Ustilaginomycotina</taxon>
        <taxon>Ustilaginomycetes</taxon>
        <taxon>Ustilaginales</taxon>
        <taxon>Ustilaginaceae</taxon>
        <taxon>Melanopsichium</taxon>
    </lineage>
</organism>
<feature type="compositionally biased region" description="Basic residues" evidence="1">
    <location>
        <begin position="480"/>
        <end position="492"/>
    </location>
</feature>
<keyword evidence="3" id="KW-1185">Reference proteome</keyword>
<feature type="region of interest" description="Disordered" evidence="1">
    <location>
        <begin position="467"/>
        <end position="515"/>
    </location>
</feature>
<feature type="region of interest" description="Disordered" evidence="1">
    <location>
        <begin position="286"/>
        <end position="437"/>
    </location>
</feature>
<feature type="compositionally biased region" description="Polar residues" evidence="1">
    <location>
        <begin position="361"/>
        <end position="371"/>
    </location>
</feature>
<proteinExistence type="predicted"/>
<feature type="compositionally biased region" description="Low complexity" evidence="1">
    <location>
        <begin position="804"/>
        <end position="816"/>
    </location>
</feature>
<evidence type="ECO:0000313" key="2">
    <source>
        <dbReference type="EMBL" id="SNX81991.1"/>
    </source>
</evidence>
<dbReference type="EMBL" id="OAPG01000001">
    <property type="protein sequence ID" value="SNX81991.1"/>
    <property type="molecule type" value="Genomic_DNA"/>
</dbReference>
<name>A0AAJ5C2X0_9BASI</name>
<feature type="compositionally biased region" description="Low complexity" evidence="1">
    <location>
        <begin position="222"/>
        <end position="231"/>
    </location>
</feature>
<reference evidence="2" key="1">
    <citation type="submission" date="2023-10" db="EMBL/GenBank/DDBJ databases">
        <authorList>
            <person name="Guldener U."/>
        </authorList>
    </citation>
    <scope>NUCLEOTIDE SEQUENCE</scope>
    <source>
        <strain evidence="2">Mp4</strain>
    </source>
</reference>
<evidence type="ECO:0000313" key="3">
    <source>
        <dbReference type="Proteomes" id="UP001294444"/>
    </source>
</evidence>
<feature type="compositionally biased region" description="Polar residues" evidence="1">
    <location>
        <begin position="379"/>
        <end position="390"/>
    </location>
</feature>
<feature type="region of interest" description="Disordered" evidence="1">
    <location>
        <begin position="792"/>
        <end position="844"/>
    </location>
</feature>
<dbReference type="Proteomes" id="UP001294444">
    <property type="component" value="Unassembled WGS sequence"/>
</dbReference>
<feature type="compositionally biased region" description="Polar residues" evidence="1">
    <location>
        <begin position="406"/>
        <end position="437"/>
    </location>
</feature>
<sequence>MNAPVPVCVSVMMDKFVVKRPYGYQAGNTIHEVVIGKKLPRSTSASSPEERFRSHQSFDLREPALRFMLPMPERSRSRQAARSATMERTEALEALNMRTYILFVSLHYLITNLPFRKPSLSVPIEAVSTSAYSSSSTRYSRTTDEVRSSLAEESMHLSTSSDSDHSKIIFAYTNAGRKDFALVALLEQAEAGEFEGEYTPWVRRTLATPSRKTTDHGELFRPTNLPNMSSSPNPPDFLSNPPSQAIEYKLPSITVKFRQMKASDTSALDEATFCDAEEELVRAELGLEPHPIRDRGENEVNGPECFQPPRAPPPPPPPGEAPSVSAEEDEFRGDSTSLSSLSAMLDAHHSSPSPRTAIYASDSSNATSNLSDPLIHSDSGPNRNDATSPPASAHRTIEADMAAPNAPTSSMPHATATDSPEELSSQSSVAVHNSQQARIDTSVDPSLLSASALSTAIALRPDKQSVSLPLPATQVPGKNGRGKPCRSPKRKLQSSQQRVIDVAPEQPPATVLDADQDTVLANTLIGSAPSETAAPAYPATDAKDSHVQAKSVVNMFDGRSVDPFDSQLPLTDRPKRQSAFKSRQTISEICAPIQRAKITSESMDQLDMVALTTIATCAVPPPATDGPYSIRDVDTADEEMADKAEAISAAVAAFDHVEDATIEAIDIAVSSTLVAAASDRCNDDALEPIVIEGLMSSICLRGARIADREISIVVATSKQMDLDLVDNEALESDDEARAAKKQTSPTKTAKQRVVDLIPEQVAMSQSQIMDTLNQCANLIKMNPSIAIPAAPAEWKRPEDEEDPASTASSSIHASSSNRHQTSSKISPPRAPNPSPSTNTDSSKATIMEIMVSEARTVCEKMQRVCASFSEAQGLYDGLTQDLASCGYGRPSQGKRMDQYREVFAQQARWAHVFARDVERVILHGVGERIEEQPFPVVRATQKVSHTASFLSDSVSSTKQLEEKMLCDAQYISEKMEEASNSFGEAQRAYHSFARDCASCDLGVLEQGSWLDEYRKVSARQASWANVFEADVERIVLHGIEGKVAEVRLPKVKRPREKARRGLRQG</sequence>
<comment type="caution">
    <text evidence="2">The sequence shown here is derived from an EMBL/GenBank/DDBJ whole genome shotgun (WGS) entry which is preliminary data.</text>
</comment>
<dbReference type="AlphaFoldDB" id="A0AAJ5C2X0"/>
<feature type="region of interest" description="Disordered" evidence="1">
    <location>
        <begin position="209"/>
        <end position="244"/>
    </location>
</feature>
<evidence type="ECO:0000256" key="1">
    <source>
        <dbReference type="SAM" id="MobiDB-lite"/>
    </source>
</evidence>
<gene>
    <name evidence="2" type="ORF">MEPE_00696</name>
</gene>
<feature type="region of interest" description="Disordered" evidence="1">
    <location>
        <begin position="561"/>
        <end position="583"/>
    </location>
</feature>
<protein>
    <submittedName>
        <fullName evidence="2">Uncharacterized protein</fullName>
    </submittedName>
</protein>
<feature type="compositionally biased region" description="Pro residues" evidence="1">
    <location>
        <begin position="309"/>
        <end position="320"/>
    </location>
</feature>
<accession>A0AAJ5C2X0</accession>
<feature type="compositionally biased region" description="Basic and acidic residues" evidence="1">
    <location>
        <begin position="286"/>
        <end position="298"/>
    </location>
</feature>
<feature type="region of interest" description="Disordered" evidence="1">
    <location>
        <begin position="732"/>
        <end position="751"/>
    </location>
</feature>